<accession>A0A0G4PTZ7</accession>
<dbReference type="Proteomes" id="UP000053732">
    <property type="component" value="Unassembled WGS sequence"/>
</dbReference>
<dbReference type="AlphaFoldDB" id="A0A0G4PTZ7"/>
<name>A0A0G4PTZ7_PENC3</name>
<evidence type="ECO:0000313" key="2">
    <source>
        <dbReference type="Proteomes" id="UP000053732"/>
    </source>
</evidence>
<keyword evidence="2" id="KW-1185">Reference proteome</keyword>
<protein>
    <submittedName>
        <fullName evidence="1">Str. FM013</fullName>
    </submittedName>
</protein>
<gene>
    <name evidence="1" type="ORF">PCAMFM013_S038g000029</name>
</gene>
<evidence type="ECO:0000313" key="1">
    <source>
        <dbReference type="EMBL" id="CRL29626.1"/>
    </source>
</evidence>
<sequence>MLEPISQLSLIPAHYGVDMVSLCCTFQPSGNFTGEGDRVLPAWGNDRNRPVTLVC</sequence>
<reference evidence="1 2" key="1">
    <citation type="journal article" date="2014" name="Nat. Commun.">
        <title>Multiple recent horizontal transfers of a large genomic region in cheese making fungi.</title>
        <authorList>
            <person name="Cheeseman K."/>
            <person name="Ropars J."/>
            <person name="Renault P."/>
            <person name="Dupont J."/>
            <person name="Gouzy J."/>
            <person name="Branca A."/>
            <person name="Abraham A.L."/>
            <person name="Ceppi M."/>
            <person name="Conseiller E."/>
            <person name="Debuchy R."/>
            <person name="Malagnac F."/>
            <person name="Goarin A."/>
            <person name="Silar P."/>
            <person name="Lacoste S."/>
            <person name="Sallet E."/>
            <person name="Bensimon A."/>
            <person name="Giraud T."/>
            <person name="Brygoo Y."/>
        </authorList>
    </citation>
    <scope>NUCLEOTIDE SEQUENCE [LARGE SCALE GENOMIC DNA]</scope>
    <source>
        <strain evidence="2">FM 013</strain>
    </source>
</reference>
<proteinExistence type="predicted"/>
<organism evidence="1 2">
    <name type="scientific">Penicillium camemberti (strain FM 013)</name>
    <dbReference type="NCBI Taxonomy" id="1429867"/>
    <lineage>
        <taxon>Eukaryota</taxon>
        <taxon>Fungi</taxon>
        <taxon>Dikarya</taxon>
        <taxon>Ascomycota</taxon>
        <taxon>Pezizomycotina</taxon>
        <taxon>Eurotiomycetes</taxon>
        <taxon>Eurotiomycetidae</taxon>
        <taxon>Eurotiales</taxon>
        <taxon>Aspergillaceae</taxon>
        <taxon>Penicillium</taxon>
    </lineage>
</organism>
<dbReference type="EMBL" id="HG793171">
    <property type="protein sequence ID" value="CRL29626.1"/>
    <property type="molecule type" value="Genomic_DNA"/>
</dbReference>